<comment type="caution">
    <text evidence="8">The sequence shown here is derived from an EMBL/GenBank/DDBJ whole genome shotgun (WGS) entry which is preliminary data.</text>
</comment>
<dbReference type="Proteomes" id="UP000260812">
    <property type="component" value="Unassembled WGS sequence"/>
</dbReference>
<protein>
    <submittedName>
        <fullName evidence="8">Extracellular solute-binding protein</fullName>
    </submittedName>
</protein>
<keyword evidence="10" id="KW-1185">Reference proteome</keyword>
<accession>A0A3E3IAQ4</accession>
<dbReference type="Pfam" id="PF01547">
    <property type="entry name" value="SBP_bac_1"/>
    <property type="match status" value="1"/>
</dbReference>
<gene>
    <name evidence="9" type="ORF">DWY69_01900</name>
    <name evidence="8" type="ORF">DXC51_03180</name>
</gene>
<keyword evidence="5" id="KW-0449">Lipoprotein</keyword>
<evidence type="ECO:0000256" key="4">
    <source>
        <dbReference type="ARBA" id="ARBA00023139"/>
    </source>
</evidence>
<evidence type="ECO:0000256" key="7">
    <source>
        <dbReference type="SAM" id="SignalP"/>
    </source>
</evidence>
<dbReference type="PANTHER" id="PTHR43649:SF33">
    <property type="entry name" value="POLYGALACTURONAN_RHAMNOGALACTURONAN-BINDING PROTEIN YTCQ"/>
    <property type="match status" value="1"/>
</dbReference>
<feature type="region of interest" description="Disordered" evidence="6">
    <location>
        <begin position="27"/>
        <end position="63"/>
    </location>
</feature>
<dbReference type="InterPro" id="IPR006059">
    <property type="entry name" value="SBP"/>
</dbReference>
<keyword evidence="2 7" id="KW-0732">Signal</keyword>
<keyword evidence="4" id="KW-0564">Palmitate</keyword>
<keyword evidence="3" id="KW-0472">Membrane</keyword>
<evidence type="ECO:0000256" key="1">
    <source>
        <dbReference type="ARBA" id="ARBA00022475"/>
    </source>
</evidence>
<evidence type="ECO:0000313" key="10">
    <source>
        <dbReference type="Proteomes" id="UP000260812"/>
    </source>
</evidence>
<organism evidence="8 10">
    <name type="scientific">Eisenbergiella massiliensis</name>
    <dbReference type="NCBI Taxonomy" id="1720294"/>
    <lineage>
        <taxon>Bacteria</taxon>
        <taxon>Bacillati</taxon>
        <taxon>Bacillota</taxon>
        <taxon>Clostridia</taxon>
        <taxon>Lachnospirales</taxon>
        <taxon>Lachnospiraceae</taxon>
        <taxon>Eisenbergiella</taxon>
    </lineage>
</organism>
<dbReference type="Gene3D" id="3.40.190.10">
    <property type="entry name" value="Periplasmic binding protein-like II"/>
    <property type="match status" value="2"/>
</dbReference>
<evidence type="ECO:0000313" key="8">
    <source>
        <dbReference type="EMBL" id="RGE64091.1"/>
    </source>
</evidence>
<dbReference type="InterPro" id="IPR050490">
    <property type="entry name" value="Bact_solute-bd_prot1"/>
</dbReference>
<sequence>MVMKRLGAVLLSAAMVLSLTACGGNTTSAPAASEPAKEPAKEAASEAGNDEAAPAASASAEGTDISGSTLEVAVTYTGDQATTFQGLVKKFEEEYGCTVNIAEYGTDYENTLKTRMAANELPDVFQTHGWSILRYKEYLMDLKDQPWVSDYDDSALGVIQDDDGAIYVLMISELINGTLVNTDVCDAAGVDPYAIHTWDDFTAACEKIKASGTTPICVLSNPGLLANFAGTFVSYDGEMFQDSVAMLDGSYDWQHYKESLIKYMSGWIESGYYFDDILTLVDTDLTERFAAGKGAFCLGNDPSVMLTCLTLNPDANFIFLPSFASKEGGKEHVGIGEGDTFGIWKDTKNADAAKVFLEYMARPEVAKEMNAATGKISCLKSTMAIDDGYGLKVFQDMKEKCADCDIFYENLWDRQYMPSGMWPIFGNASNMLFDNHSEKGQDEVIEYLLENYQDLYEAAKEG</sequence>
<dbReference type="PROSITE" id="PS51257">
    <property type="entry name" value="PROKAR_LIPOPROTEIN"/>
    <property type="match status" value="1"/>
</dbReference>
<dbReference type="EMBL" id="QVLV01000002">
    <property type="protein sequence ID" value="RGE64091.1"/>
    <property type="molecule type" value="Genomic_DNA"/>
</dbReference>
<dbReference type="AlphaFoldDB" id="A0A3E3IAQ4"/>
<dbReference type="EMBL" id="QVLU01000002">
    <property type="protein sequence ID" value="RGE73869.1"/>
    <property type="molecule type" value="Genomic_DNA"/>
</dbReference>
<feature type="compositionally biased region" description="Basic and acidic residues" evidence="6">
    <location>
        <begin position="35"/>
        <end position="44"/>
    </location>
</feature>
<evidence type="ECO:0000256" key="2">
    <source>
        <dbReference type="ARBA" id="ARBA00022729"/>
    </source>
</evidence>
<proteinExistence type="predicted"/>
<dbReference type="Proteomes" id="UP000261166">
    <property type="component" value="Unassembled WGS sequence"/>
</dbReference>
<evidence type="ECO:0000256" key="3">
    <source>
        <dbReference type="ARBA" id="ARBA00023136"/>
    </source>
</evidence>
<feature type="compositionally biased region" description="Low complexity" evidence="6">
    <location>
        <begin position="45"/>
        <end position="61"/>
    </location>
</feature>
<evidence type="ECO:0000256" key="6">
    <source>
        <dbReference type="SAM" id="MobiDB-lite"/>
    </source>
</evidence>
<feature type="chain" id="PRO_5038233549" evidence="7">
    <location>
        <begin position="24"/>
        <end position="462"/>
    </location>
</feature>
<name>A0A3E3IAQ4_9FIRM</name>
<feature type="signal peptide" evidence="7">
    <location>
        <begin position="1"/>
        <end position="23"/>
    </location>
</feature>
<keyword evidence="1" id="KW-1003">Cell membrane</keyword>
<evidence type="ECO:0000256" key="5">
    <source>
        <dbReference type="ARBA" id="ARBA00023288"/>
    </source>
</evidence>
<evidence type="ECO:0000313" key="11">
    <source>
        <dbReference type="Proteomes" id="UP000261166"/>
    </source>
</evidence>
<evidence type="ECO:0000313" key="9">
    <source>
        <dbReference type="EMBL" id="RGE73869.1"/>
    </source>
</evidence>
<dbReference type="OrthoDB" id="2060074at2"/>
<dbReference type="SUPFAM" id="SSF53850">
    <property type="entry name" value="Periplasmic binding protein-like II"/>
    <property type="match status" value="1"/>
</dbReference>
<reference evidence="8 11" key="1">
    <citation type="submission" date="2018-08" db="EMBL/GenBank/DDBJ databases">
        <title>A genome reference for cultivated species of the human gut microbiota.</title>
        <authorList>
            <person name="Zou Y."/>
            <person name="Xue W."/>
            <person name="Luo G."/>
        </authorList>
    </citation>
    <scope>NUCLEOTIDE SEQUENCE [LARGE SCALE GENOMIC DNA]</scope>
    <source>
        <strain evidence="9 11">AF26-4BH</strain>
        <strain evidence="8">TF05-5AC</strain>
    </source>
</reference>
<dbReference type="PANTHER" id="PTHR43649">
    <property type="entry name" value="ARABINOSE-BINDING PROTEIN-RELATED"/>
    <property type="match status" value="1"/>
</dbReference>